<organism evidence="2 3">
    <name type="scientific">Dichomitus squalens</name>
    <dbReference type="NCBI Taxonomy" id="114155"/>
    <lineage>
        <taxon>Eukaryota</taxon>
        <taxon>Fungi</taxon>
        <taxon>Dikarya</taxon>
        <taxon>Basidiomycota</taxon>
        <taxon>Agaricomycotina</taxon>
        <taxon>Agaricomycetes</taxon>
        <taxon>Polyporales</taxon>
        <taxon>Polyporaceae</taxon>
        <taxon>Dichomitus</taxon>
    </lineage>
</organism>
<evidence type="ECO:0000313" key="2">
    <source>
        <dbReference type="EMBL" id="TBU52104.1"/>
    </source>
</evidence>
<feature type="compositionally biased region" description="Low complexity" evidence="1">
    <location>
        <begin position="67"/>
        <end position="77"/>
    </location>
</feature>
<evidence type="ECO:0000313" key="3">
    <source>
        <dbReference type="Proteomes" id="UP000292082"/>
    </source>
</evidence>
<sequence length="137" mass="15277">MLSFVRKEQREEPVIEQGEVERSMGRGRMVCIRTRAVNLRVLISVRHPHSVALAAHPSFCPSPGPSPRSRSQQSRALSPPPPSLSCTTRTIFVTPRRKLFVSAASRKHVPHIPAGYTCRHPFKIKVLGSLMASMATW</sequence>
<dbReference type="AlphaFoldDB" id="A0A4Q9PBI6"/>
<gene>
    <name evidence="2" type="ORF">BD310DRAFT_941007</name>
</gene>
<keyword evidence="3" id="KW-1185">Reference proteome</keyword>
<name>A0A4Q9PBI6_9APHY</name>
<protein>
    <submittedName>
        <fullName evidence="2">Uncharacterized protein</fullName>
    </submittedName>
</protein>
<evidence type="ECO:0000256" key="1">
    <source>
        <dbReference type="SAM" id="MobiDB-lite"/>
    </source>
</evidence>
<dbReference type="EMBL" id="ML145266">
    <property type="protein sequence ID" value="TBU52104.1"/>
    <property type="molecule type" value="Genomic_DNA"/>
</dbReference>
<dbReference type="Proteomes" id="UP000292082">
    <property type="component" value="Unassembled WGS sequence"/>
</dbReference>
<feature type="region of interest" description="Disordered" evidence="1">
    <location>
        <begin position="56"/>
        <end position="84"/>
    </location>
</feature>
<proteinExistence type="predicted"/>
<reference evidence="2 3" key="1">
    <citation type="submission" date="2019-01" db="EMBL/GenBank/DDBJ databases">
        <title>Draft genome sequences of three monokaryotic isolates of the white-rot basidiomycete fungus Dichomitus squalens.</title>
        <authorList>
            <consortium name="DOE Joint Genome Institute"/>
            <person name="Lopez S.C."/>
            <person name="Andreopoulos B."/>
            <person name="Pangilinan J."/>
            <person name="Lipzen A."/>
            <person name="Riley R."/>
            <person name="Ahrendt S."/>
            <person name="Ng V."/>
            <person name="Barry K."/>
            <person name="Daum C."/>
            <person name="Grigoriev I.V."/>
            <person name="Hilden K.S."/>
            <person name="Makela M.R."/>
            <person name="de Vries R.P."/>
        </authorList>
    </citation>
    <scope>NUCLEOTIDE SEQUENCE [LARGE SCALE GENOMIC DNA]</scope>
    <source>
        <strain evidence="2 3">CBS 464.89</strain>
    </source>
</reference>
<accession>A0A4Q9PBI6</accession>